<keyword evidence="2" id="KW-0503">Monooxygenase</keyword>
<dbReference type="GO" id="GO:0005829">
    <property type="term" value="C:cytosol"/>
    <property type="evidence" value="ECO:0007669"/>
    <property type="project" value="TreeGrafter"/>
</dbReference>
<dbReference type="InterPro" id="IPR007138">
    <property type="entry name" value="ABM_dom"/>
</dbReference>
<dbReference type="AlphaFoldDB" id="E1QLC2"/>
<dbReference type="InterPro" id="IPR050744">
    <property type="entry name" value="AI-2_Isomerase_LsrG"/>
</dbReference>
<dbReference type="GO" id="GO:0004497">
    <property type="term" value="F:monooxygenase activity"/>
    <property type="evidence" value="ECO:0007669"/>
    <property type="project" value="UniProtKB-KW"/>
</dbReference>
<keyword evidence="2" id="KW-0560">Oxidoreductase</keyword>
<dbReference type="STRING" id="644282.Deba_3004"/>
<proteinExistence type="predicted"/>
<protein>
    <submittedName>
        <fullName evidence="2">Antibiotic biosynthesis monooxygenase</fullName>
    </submittedName>
</protein>
<sequence length="97" mass="10653">MSKVTVVALMTAKEGQETDVQKAMLDCAAPTRQEAGCLNYDIHQSLKKPAEFMVHENWASMDALAAHGKTAHMAKLMSDLADKLAVAPKITLWKELQ</sequence>
<dbReference type="KEGG" id="dbr:Deba_3004"/>
<dbReference type="PANTHER" id="PTHR33336:SF3">
    <property type="entry name" value="ABM DOMAIN-CONTAINING PROTEIN"/>
    <property type="match status" value="1"/>
</dbReference>
<evidence type="ECO:0000313" key="3">
    <source>
        <dbReference type="Proteomes" id="UP000009047"/>
    </source>
</evidence>
<feature type="domain" description="ABM" evidence="1">
    <location>
        <begin position="4"/>
        <end position="92"/>
    </location>
</feature>
<dbReference type="PROSITE" id="PS51725">
    <property type="entry name" value="ABM"/>
    <property type="match status" value="1"/>
</dbReference>
<evidence type="ECO:0000313" key="2">
    <source>
        <dbReference type="EMBL" id="ADK86357.1"/>
    </source>
</evidence>
<dbReference type="Pfam" id="PF03992">
    <property type="entry name" value="ABM"/>
    <property type="match status" value="1"/>
</dbReference>
<dbReference type="RefSeq" id="WP_013259794.1">
    <property type="nucleotide sequence ID" value="NC_014365.1"/>
</dbReference>
<reference evidence="2 3" key="1">
    <citation type="journal article" date="2010" name="Stand. Genomic Sci.">
        <title>Complete genome sequence of Desulfarculus baarsii type strain (2st14).</title>
        <authorList>
            <person name="Sun H."/>
            <person name="Spring S."/>
            <person name="Lapidus A."/>
            <person name="Davenport K."/>
            <person name="Del Rio T.G."/>
            <person name="Tice H."/>
            <person name="Nolan M."/>
            <person name="Copeland A."/>
            <person name="Cheng J.F."/>
            <person name="Lucas S."/>
            <person name="Tapia R."/>
            <person name="Goodwin L."/>
            <person name="Pitluck S."/>
            <person name="Ivanova N."/>
            <person name="Pagani I."/>
            <person name="Mavromatis K."/>
            <person name="Ovchinnikova G."/>
            <person name="Pati A."/>
            <person name="Chen A."/>
            <person name="Palaniappan K."/>
            <person name="Hauser L."/>
            <person name="Chang Y.J."/>
            <person name="Jeffries C.D."/>
            <person name="Detter J.C."/>
            <person name="Han C."/>
            <person name="Rohde M."/>
            <person name="Brambilla E."/>
            <person name="Goker M."/>
            <person name="Woyke T."/>
            <person name="Bristow J."/>
            <person name="Eisen J.A."/>
            <person name="Markowitz V."/>
            <person name="Hugenholtz P."/>
            <person name="Kyrpides N.C."/>
            <person name="Klenk H.P."/>
            <person name="Land M."/>
        </authorList>
    </citation>
    <scope>NUCLEOTIDE SEQUENCE [LARGE SCALE GENOMIC DNA]</scope>
    <source>
        <strain evidence="3">ATCC 33931 / DSM 2075 / LMG 7858 / VKM B-1802 / 2st14</strain>
    </source>
</reference>
<evidence type="ECO:0000259" key="1">
    <source>
        <dbReference type="PROSITE" id="PS51725"/>
    </source>
</evidence>
<organism evidence="2 3">
    <name type="scientific">Desulfarculus baarsii (strain ATCC 33931 / DSM 2075 / LMG 7858 / VKM B-1802 / 2st14)</name>
    <dbReference type="NCBI Taxonomy" id="644282"/>
    <lineage>
        <taxon>Bacteria</taxon>
        <taxon>Pseudomonadati</taxon>
        <taxon>Thermodesulfobacteriota</taxon>
        <taxon>Desulfarculia</taxon>
        <taxon>Desulfarculales</taxon>
        <taxon>Desulfarculaceae</taxon>
        <taxon>Desulfarculus</taxon>
    </lineage>
</organism>
<accession>E1QLC2</accession>
<dbReference type="OrthoDB" id="287932at2"/>
<dbReference type="HOGENOM" id="CLU_131496_11_1_7"/>
<dbReference type="EMBL" id="CP002085">
    <property type="protein sequence ID" value="ADK86357.1"/>
    <property type="molecule type" value="Genomic_DNA"/>
</dbReference>
<keyword evidence="3" id="KW-1185">Reference proteome</keyword>
<dbReference type="SUPFAM" id="SSF54909">
    <property type="entry name" value="Dimeric alpha+beta barrel"/>
    <property type="match status" value="1"/>
</dbReference>
<dbReference type="eggNOG" id="COG1359">
    <property type="taxonomic scope" value="Bacteria"/>
</dbReference>
<gene>
    <name evidence="2" type="ordered locus">Deba_3004</name>
</gene>
<dbReference type="PANTHER" id="PTHR33336">
    <property type="entry name" value="QUINOL MONOOXYGENASE YGIN-RELATED"/>
    <property type="match status" value="1"/>
</dbReference>
<dbReference type="Gene3D" id="3.30.70.100">
    <property type="match status" value="1"/>
</dbReference>
<dbReference type="Proteomes" id="UP000009047">
    <property type="component" value="Chromosome"/>
</dbReference>
<dbReference type="InterPro" id="IPR011008">
    <property type="entry name" value="Dimeric_a/b-barrel"/>
</dbReference>
<name>E1QLC2_DESB2</name>